<feature type="compositionally biased region" description="Polar residues" evidence="1">
    <location>
        <begin position="53"/>
        <end position="68"/>
    </location>
</feature>
<dbReference type="Proteomes" id="UP000267027">
    <property type="component" value="Unassembled WGS sequence"/>
</dbReference>
<gene>
    <name evidence="2" type="ORF">ACOC_LOCUS10889</name>
</gene>
<dbReference type="AlphaFoldDB" id="A0A0R3PXA7"/>
<feature type="region of interest" description="Disordered" evidence="1">
    <location>
        <begin position="1"/>
        <end position="82"/>
    </location>
</feature>
<evidence type="ECO:0000256" key="1">
    <source>
        <dbReference type="SAM" id="MobiDB-lite"/>
    </source>
</evidence>
<dbReference type="EMBL" id="UYYA01004566">
    <property type="protein sequence ID" value="VDM62474.1"/>
    <property type="molecule type" value="Genomic_DNA"/>
</dbReference>
<protein>
    <submittedName>
        <fullName evidence="4">Rhoa gtpase effector dia/diaphanous</fullName>
    </submittedName>
</protein>
<feature type="compositionally biased region" description="Basic and acidic residues" evidence="1">
    <location>
        <begin position="69"/>
        <end position="82"/>
    </location>
</feature>
<reference evidence="4" key="1">
    <citation type="submission" date="2017-02" db="UniProtKB">
        <authorList>
            <consortium name="WormBaseParasite"/>
        </authorList>
    </citation>
    <scope>IDENTIFICATION</scope>
</reference>
<sequence>MSDEYEHLGPLGDAQPLGIGPPGAVPLYPAPCSPLQPPPPPPPPSQQGEAQPRSKTTPPCVAQNSPREQVQKMSEKSEVKQG</sequence>
<feature type="compositionally biased region" description="Pro residues" evidence="1">
    <location>
        <begin position="28"/>
        <end position="45"/>
    </location>
</feature>
<reference evidence="2 3" key="2">
    <citation type="submission" date="2018-11" db="EMBL/GenBank/DDBJ databases">
        <authorList>
            <consortium name="Pathogen Informatics"/>
        </authorList>
    </citation>
    <scope>NUCLEOTIDE SEQUENCE [LARGE SCALE GENOMIC DNA]</scope>
    <source>
        <strain evidence="2 3">Costa Rica</strain>
    </source>
</reference>
<keyword evidence="3" id="KW-1185">Reference proteome</keyword>
<evidence type="ECO:0000313" key="2">
    <source>
        <dbReference type="EMBL" id="VDM62474.1"/>
    </source>
</evidence>
<evidence type="ECO:0000313" key="3">
    <source>
        <dbReference type="Proteomes" id="UP000267027"/>
    </source>
</evidence>
<evidence type="ECO:0000313" key="4">
    <source>
        <dbReference type="WBParaSite" id="ACOC_0001088801-mRNA-1"/>
    </source>
</evidence>
<organism evidence="4">
    <name type="scientific">Angiostrongylus costaricensis</name>
    <name type="common">Nematode worm</name>
    <dbReference type="NCBI Taxonomy" id="334426"/>
    <lineage>
        <taxon>Eukaryota</taxon>
        <taxon>Metazoa</taxon>
        <taxon>Ecdysozoa</taxon>
        <taxon>Nematoda</taxon>
        <taxon>Chromadorea</taxon>
        <taxon>Rhabditida</taxon>
        <taxon>Rhabditina</taxon>
        <taxon>Rhabditomorpha</taxon>
        <taxon>Strongyloidea</taxon>
        <taxon>Metastrongylidae</taxon>
        <taxon>Angiostrongylus</taxon>
    </lineage>
</organism>
<accession>A0A0R3PXA7</accession>
<name>A0A0R3PXA7_ANGCS</name>
<proteinExistence type="predicted"/>
<dbReference type="WBParaSite" id="ACOC_0001088801-mRNA-1">
    <property type="protein sequence ID" value="ACOC_0001088801-mRNA-1"/>
    <property type="gene ID" value="ACOC_0001088801"/>
</dbReference>